<evidence type="ECO:0000256" key="1">
    <source>
        <dbReference type="SAM" id="SignalP"/>
    </source>
</evidence>
<sequence length="252" mass="26689">MLPSASGVSRTLLFASAFFSAFAANAASTSPVSLTHAAENASLIETLHSSSDGAAVTSMKTQYFANEEMSVSWDDQQVLVLCSEAAYLQIPAAKLKAGALTSEQRQMIVYQALMSGLGVVAGVVGPAGEVVAVADDGSETRSVGESRWAYGVERYDVITQRLPDGALRVRTRKTETVNTTPPAGPDDMFSTEDDQAARLSELAPVGSWTEVVVHEGPRLPHVDPAMSLKGWISMGDDQAATVGEARKLHECK</sequence>
<dbReference type="EMBL" id="ABLOJW010000002">
    <property type="protein sequence ID" value="EKT4091061.1"/>
    <property type="molecule type" value="Genomic_DNA"/>
</dbReference>
<keyword evidence="1" id="KW-0732">Signal</keyword>
<proteinExistence type="predicted"/>
<gene>
    <name evidence="2" type="ORF">QEG23_000534</name>
</gene>
<reference evidence="2" key="1">
    <citation type="submission" date="2022-07" db="EMBL/GenBank/DDBJ databases">
        <authorList>
            <consortium name="DAFM: The Division of Animal and Food Microbiology"/>
        </authorList>
    </citation>
    <scope>NUCLEOTIDE SEQUENCE</scope>
    <source>
        <strain evidence="2">19MO01SH01-2</strain>
    </source>
</reference>
<name>A0AAI9FSY2_STEMA</name>
<accession>A0AAI9FSY2</accession>
<protein>
    <recommendedName>
        <fullName evidence="4">Secreted protein</fullName>
    </recommendedName>
</protein>
<dbReference type="AlphaFoldDB" id="A0AAI9FSY2"/>
<evidence type="ECO:0000313" key="2">
    <source>
        <dbReference type="EMBL" id="EKT4091061.1"/>
    </source>
</evidence>
<evidence type="ECO:0000313" key="3">
    <source>
        <dbReference type="Proteomes" id="UP001218208"/>
    </source>
</evidence>
<feature type="signal peptide" evidence="1">
    <location>
        <begin position="1"/>
        <end position="23"/>
    </location>
</feature>
<evidence type="ECO:0008006" key="4">
    <source>
        <dbReference type="Google" id="ProtNLM"/>
    </source>
</evidence>
<dbReference type="Proteomes" id="UP001218208">
    <property type="component" value="Unassembled WGS sequence"/>
</dbReference>
<organism evidence="2 3">
    <name type="scientific">Stenotrophomonas maltophilia</name>
    <name type="common">Pseudomonas maltophilia</name>
    <name type="synonym">Xanthomonas maltophilia</name>
    <dbReference type="NCBI Taxonomy" id="40324"/>
    <lineage>
        <taxon>Bacteria</taxon>
        <taxon>Pseudomonadati</taxon>
        <taxon>Pseudomonadota</taxon>
        <taxon>Gammaproteobacteria</taxon>
        <taxon>Lysobacterales</taxon>
        <taxon>Lysobacteraceae</taxon>
        <taxon>Stenotrophomonas</taxon>
        <taxon>Stenotrophomonas maltophilia group</taxon>
    </lineage>
</organism>
<dbReference type="RefSeq" id="WP_110712267.1">
    <property type="nucleotide sequence ID" value="NZ_CP029773.1"/>
</dbReference>
<comment type="caution">
    <text evidence="2">The sequence shown here is derived from an EMBL/GenBank/DDBJ whole genome shotgun (WGS) entry which is preliminary data.</text>
</comment>
<feature type="chain" id="PRO_5042608784" description="Secreted protein" evidence="1">
    <location>
        <begin position="24"/>
        <end position="252"/>
    </location>
</feature>